<dbReference type="EMBL" id="MSFM01000005">
    <property type="protein sequence ID" value="PKY05213.1"/>
    <property type="molecule type" value="Genomic_DNA"/>
</dbReference>
<keyword evidence="3" id="KW-1185">Reference proteome</keyword>
<proteinExistence type="predicted"/>
<feature type="compositionally biased region" description="Polar residues" evidence="1">
    <location>
        <begin position="127"/>
        <end position="141"/>
    </location>
</feature>
<evidence type="ECO:0000256" key="1">
    <source>
        <dbReference type="SAM" id="MobiDB-lite"/>
    </source>
</evidence>
<feature type="compositionally biased region" description="Polar residues" evidence="1">
    <location>
        <begin position="150"/>
        <end position="162"/>
    </location>
</feature>
<dbReference type="GeneID" id="36540300"/>
<comment type="caution">
    <text evidence="2">The sequence shown here is derived from an EMBL/GenBank/DDBJ whole genome shotgun (WGS) entry which is preliminary data.</text>
</comment>
<dbReference type="Proteomes" id="UP000234254">
    <property type="component" value="Unassembled WGS sequence"/>
</dbReference>
<dbReference type="OrthoDB" id="6513042at2759"/>
<dbReference type="AlphaFoldDB" id="A0A2I1D5T0"/>
<evidence type="ECO:0000313" key="2">
    <source>
        <dbReference type="EMBL" id="PKY05213.1"/>
    </source>
</evidence>
<feature type="compositionally biased region" description="Polar residues" evidence="1">
    <location>
        <begin position="12"/>
        <end position="26"/>
    </location>
</feature>
<organism evidence="2 3">
    <name type="scientific">Aspergillus campestris (strain IBT 28561)</name>
    <dbReference type="NCBI Taxonomy" id="1392248"/>
    <lineage>
        <taxon>Eukaryota</taxon>
        <taxon>Fungi</taxon>
        <taxon>Dikarya</taxon>
        <taxon>Ascomycota</taxon>
        <taxon>Pezizomycotina</taxon>
        <taxon>Eurotiomycetes</taxon>
        <taxon>Eurotiomycetidae</taxon>
        <taxon>Eurotiales</taxon>
        <taxon>Aspergillaceae</taxon>
        <taxon>Aspergillus</taxon>
        <taxon>Aspergillus subgen. Circumdati</taxon>
    </lineage>
</organism>
<feature type="region of interest" description="Disordered" evidence="1">
    <location>
        <begin position="1"/>
        <end position="97"/>
    </location>
</feature>
<feature type="region of interest" description="Disordered" evidence="1">
    <location>
        <begin position="281"/>
        <end position="351"/>
    </location>
</feature>
<gene>
    <name evidence="2" type="ORF">P168DRAFT_147518</name>
</gene>
<evidence type="ECO:0000313" key="3">
    <source>
        <dbReference type="Proteomes" id="UP000234254"/>
    </source>
</evidence>
<protein>
    <submittedName>
        <fullName evidence="2">Uncharacterized protein</fullName>
    </submittedName>
</protein>
<feature type="region of interest" description="Disordered" evidence="1">
    <location>
        <begin position="481"/>
        <end position="518"/>
    </location>
</feature>
<feature type="region of interest" description="Disordered" evidence="1">
    <location>
        <begin position="126"/>
        <end position="165"/>
    </location>
</feature>
<feature type="region of interest" description="Disordered" evidence="1">
    <location>
        <begin position="212"/>
        <end position="255"/>
    </location>
</feature>
<reference evidence="2" key="1">
    <citation type="submission" date="2016-12" db="EMBL/GenBank/DDBJ databases">
        <title>The genomes of Aspergillus section Nigri reveals drivers in fungal speciation.</title>
        <authorList>
            <consortium name="DOE Joint Genome Institute"/>
            <person name="Vesth T.C."/>
            <person name="Nybo J."/>
            <person name="Theobald S."/>
            <person name="Brandl J."/>
            <person name="Frisvad J.C."/>
            <person name="Nielsen K.F."/>
            <person name="Lyhne E.K."/>
            <person name="Kogle M.E."/>
            <person name="Kuo A."/>
            <person name="Riley R."/>
            <person name="Clum A."/>
            <person name="Nolan M."/>
            <person name="Lipzen A."/>
            <person name="Salamov A."/>
            <person name="Henrissat B."/>
            <person name="Wiebenga A."/>
            <person name="De vries R.P."/>
            <person name="Grigoriev I.V."/>
            <person name="Mortensen U.H."/>
            <person name="Andersen M.R."/>
            <person name="Baker S.E."/>
        </authorList>
    </citation>
    <scope>NUCLEOTIDE SEQUENCE</scope>
    <source>
        <strain evidence="2">IBT 28561</strain>
    </source>
</reference>
<dbReference type="RefSeq" id="XP_024693807.1">
    <property type="nucleotide sequence ID" value="XM_024832778.1"/>
</dbReference>
<sequence length="518" mass="56093">MYPANKGPPSYPISSKSRSKLNNFRYNDQDETSPEKPSLKPQAGPEHTDKENQSSWLNGVVAPAQPELDQGPSSSAAAESKVVKECPQTPGNRIPLADLIGNVEDAINQAPGQEYTPEDYVIWQHVPASSNTGTTSQTPATNKKKRRRNSSPGSSPLAGNSKSARKGSFDLQSFQAVLKTPQNDIAADLWNNYVGKATANGNGEIPQIRFQNLLSSSPQTPATGRTSRDSSGLRRATSCNVEWPSSKAKRRKLDFSRSKSNVIDAGTSSSNINRLMERIEKSLRKTPMPQADSSPVPKREEVRRSRSTSPVERKQSLEDLGSPGQENKTGDSCIHPAATESVKVSSSDFEDDDLDQDFLDLAEAAMDPFVDSDGPNDSVQVAKPDGLPRLSPVEAPAVSGGQVNSHVDTTMAEKNDYKYDADEFDDDFEEFSDNIEDILAECDGTPSTKLARPVPNNITVSQPLASGHDANPLFAVAADQALGDVKNPETTSSGDEFDDEDFDMEAIEQSMKQTAEES</sequence>
<dbReference type="VEuPathDB" id="FungiDB:P168DRAFT_147518"/>
<feature type="compositionally biased region" description="Polar residues" evidence="1">
    <location>
        <begin position="212"/>
        <end position="225"/>
    </location>
</feature>
<name>A0A2I1D5T0_ASPC2</name>
<feature type="region of interest" description="Disordered" evidence="1">
    <location>
        <begin position="367"/>
        <end position="409"/>
    </location>
</feature>
<accession>A0A2I1D5T0</accession>
<feature type="compositionally biased region" description="Acidic residues" evidence="1">
    <location>
        <begin position="495"/>
        <end position="506"/>
    </location>
</feature>